<dbReference type="NCBIfam" id="NF040586">
    <property type="entry name" value="FxSxx_TPR"/>
    <property type="match status" value="1"/>
</dbReference>
<feature type="domain" description="DUF7779" evidence="3">
    <location>
        <begin position="325"/>
        <end position="398"/>
    </location>
</feature>
<evidence type="ECO:0000256" key="1">
    <source>
        <dbReference type="PROSITE-ProRule" id="PRU00339"/>
    </source>
</evidence>
<dbReference type="OrthoDB" id="20872at2759"/>
<dbReference type="Gene3D" id="3.40.50.300">
    <property type="entry name" value="P-loop containing nucleotide triphosphate hydrolases"/>
    <property type="match status" value="1"/>
</dbReference>
<dbReference type="InterPro" id="IPR027417">
    <property type="entry name" value="P-loop_NTPase"/>
</dbReference>
<dbReference type="InterPro" id="IPR019734">
    <property type="entry name" value="TPR_rpt"/>
</dbReference>
<gene>
    <name evidence="4" type="ORF">BDV96DRAFT_497872</name>
</gene>
<dbReference type="AlphaFoldDB" id="A0A6A5YZ96"/>
<dbReference type="Pfam" id="PF25000">
    <property type="entry name" value="DUF7779"/>
    <property type="match status" value="1"/>
</dbReference>
<dbReference type="Pfam" id="PF13424">
    <property type="entry name" value="TPR_12"/>
    <property type="match status" value="2"/>
</dbReference>
<dbReference type="GO" id="GO:0043531">
    <property type="term" value="F:ADP binding"/>
    <property type="evidence" value="ECO:0007669"/>
    <property type="project" value="InterPro"/>
</dbReference>
<accession>A0A6A5YZ96</accession>
<sequence length="822" mass="93503">MAKRDATTAFGDHNHGFQARIINGPVHTEFHLPPNPAEVRRQPCISIPFSRDKDFIDRGTLLEEIKQRLSAPASRLAIVGIGGVGKSQLAIEYCYRTRERAPDTWIFWIHASSTARIEQGLRDITDVVSLTDRTGSHTDTAKLLLNWLRDARNGKWLIVVDNADDTKVLSRSIHGDRLDSHRASLQHFLRQLSSIEHGSILITSRSRHAVLQLVQDHDIVGIERMETSMATALLSKKLKNAHDDDKRIAELADMLDGMPLALVQAAAFIKKRASWSVARYLDELRRSDRRATKLLSEEAGLLQRDIEAENCILKAWQISFDHIRNIRRSAADLLALMSFFDRQGIPEKVLRNQPTSIEDQFDCDVVLLTQYALITITGDDGVFEMHRLVQLATRKWLEAHGEFAKTRDQYIANVCAHFPSWKAKDWAVCEALYPHMKNTLAHRPSNSESLKQWALLLDSASWYALDYGRVDDALHISKLSKEVNEELYGRGHAETIHSVVQLARLRSAQGRHHEAQNLYTTIVNASMFCFGETSRETEMYMYELGKAYRNNGNSKEAGEQYSRVLSIQKSIYGEAHPLTLKSMHNLACSLSQQGYEKKSIVMLRDCLSKRKEVLGEKHRDTLATMYQLARNLREQGQLSESSTLMGHCFELYKEVCGKSHERTLASMYCFAECLYEQGRYEEARVIADRCVGLYKASLGEKSRNTLVSMDLFGQILGRLGHHDDATRILRECLRLFKDAFGKTHVDTLEGMHNLAYALNDQGRRVEAIALMRECVETKRKVLGTQHTLTSDSLEVLRKWVQEDRSKEEQAEEEVQLPEGADS</sequence>
<dbReference type="PROSITE" id="PS50005">
    <property type="entry name" value="TPR"/>
    <property type="match status" value="1"/>
</dbReference>
<dbReference type="SUPFAM" id="SSF48452">
    <property type="entry name" value="TPR-like"/>
    <property type="match status" value="2"/>
</dbReference>
<dbReference type="PANTHER" id="PTHR46082:SF6">
    <property type="entry name" value="AAA+ ATPASE DOMAIN-CONTAINING PROTEIN-RELATED"/>
    <property type="match status" value="1"/>
</dbReference>
<evidence type="ECO:0000313" key="4">
    <source>
        <dbReference type="EMBL" id="KAF2112482.1"/>
    </source>
</evidence>
<dbReference type="PANTHER" id="PTHR46082">
    <property type="entry name" value="ATP/GTP-BINDING PROTEIN-RELATED"/>
    <property type="match status" value="1"/>
</dbReference>
<dbReference type="GO" id="GO:0016787">
    <property type="term" value="F:hydrolase activity"/>
    <property type="evidence" value="ECO:0007669"/>
    <property type="project" value="UniProtKB-KW"/>
</dbReference>
<organism evidence="4 5">
    <name type="scientific">Lophiotrema nucula</name>
    <dbReference type="NCBI Taxonomy" id="690887"/>
    <lineage>
        <taxon>Eukaryota</taxon>
        <taxon>Fungi</taxon>
        <taxon>Dikarya</taxon>
        <taxon>Ascomycota</taxon>
        <taxon>Pezizomycotina</taxon>
        <taxon>Dothideomycetes</taxon>
        <taxon>Pleosporomycetidae</taxon>
        <taxon>Pleosporales</taxon>
        <taxon>Lophiotremataceae</taxon>
        <taxon>Lophiotrema</taxon>
    </lineage>
</organism>
<dbReference type="InterPro" id="IPR053137">
    <property type="entry name" value="NLR-like"/>
</dbReference>
<evidence type="ECO:0000313" key="5">
    <source>
        <dbReference type="Proteomes" id="UP000799770"/>
    </source>
</evidence>
<proteinExistence type="predicted"/>
<dbReference type="InterPro" id="IPR056681">
    <property type="entry name" value="DUF7779"/>
</dbReference>
<feature type="domain" description="NB-ARC" evidence="2">
    <location>
        <begin position="61"/>
        <end position="169"/>
    </location>
</feature>
<dbReference type="Gene3D" id="1.25.40.10">
    <property type="entry name" value="Tetratricopeptide repeat domain"/>
    <property type="match status" value="2"/>
</dbReference>
<protein>
    <submittedName>
        <fullName evidence="4">P-loop containing nucleoside triphosphate hydrolase protein</fullName>
    </submittedName>
</protein>
<dbReference type="Pfam" id="PF00931">
    <property type="entry name" value="NB-ARC"/>
    <property type="match status" value="1"/>
</dbReference>
<keyword evidence="1" id="KW-0802">TPR repeat</keyword>
<dbReference type="InterPro" id="IPR002182">
    <property type="entry name" value="NB-ARC"/>
</dbReference>
<dbReference type="Pfam" id="PF13374">
    <property type="entry name" value="TPR_10"/>
    <property type="match status" value="2"/>
</dbReference>
<keyword evidence="4" id="KW-0378">Hydrolase</keyword>
<evidence type="ECO:0000259" key="3">
    <source>
        <dbReference type="Pfam" id="PF25000"/>
    </source>
</evidence>
<keyword evidence="5" id="KW-1185">Reference proteome</keyword>
<dbReference type="Proteomes" id="UP000799770">
    <property type="component" value="Unassembled WGS sequence"/>
</dbReference>
<feature type="repeat" description="TPR" evidence="1">
    <location>
        <begin position="538"/>
        <end position="571"/>
    </location>
</feature>
<name>A0A6A5YZ96_9PLEO</name>
<dbReference type="SUPFAM" id="SSF52540">
    <property type="entry name" value="P-loop containing nucleoside triphosphate hydrolases"/>
    <property type="match status" value="1"/>
</dbReference>
<dbReference type="InterPro" id="IPR011990">
    <property type="entry name" value="TPR-like_helical_dom_sf"/>
</dbReference>
<dbReference type="EMBL" id="ML977331">
    <property type="protein sequence ID" value="KAF2112482.1"/>
    <property type="molecule type" value="Genomic_DNA"/>
</dbReference>
<evidence type="ECO:0000259" key="2">
    <source>
        <dbReference type="Pfam" id="PF00931"/>
    </source>
</evidence>
<reference evidence="4" key="1">
    <citation type="journal article" date="2020" name="Stud. Mycol.">
        <title>101 Dothideomycetes genomes: a test case for predicting lifestyles and emergence of pathogens.</title>
        <authorList>
            <person name="Haridas S."/>
            <person name="Albert R."/>
            <person name="Binder M."/>
            <person name="Bloem J."/>
            <person name="Labutti K."/>
            <person name="Salamov A."/>
            <person name="Andreopoulos B."/>
            <person name="Baker S."/>
            <person name="Barry K."/>
            <person name="Bills G."/>
            <person name="Bluhm B."/>
            <person name="Cannon C."/>
            <person name="Castanera R."/>
            <person name="Culley D."/>
            <person name="Daum C."/>
            <person name="Ezra D."/>
            <person name="Gonzalez J."/>
            <person name="Henrissat B."/>
            <person name="Kuo A."/>
            <person name="Liang C."/>
            <person name="Lipzen A."/>
            <person name="Lutzoni F."/>
            <person name="Magnuson J."/>
            <person name="Mondo S."/>
            <person name="Nolan M."/>
            <person name="Ohm R."/>
            <person name="Pangilinan J."/>
            <person name="Park H.-J."/>
            <person name="Ramirez L."/>
            <person name="Alfaro M."/>
            <person name="Sun H."/>
            <person name="Tritt A."/>
            <person name="Yoshinaga Y."/>
            <person name="Zwiers L.-H."/>
            <person name="Turgeon B."/>
            <person name="Goodwin S."/>
            <person name="Spatafora J."/>
            <person name="Crous P."/>
            <person name="Grigoriev I."/>
        </authorList>
    </citation>
    <scope>NUCLEOTIDE SEQUENCE</scope>
    <source>
        <strain evidence="4">CBS 627.86</strain>
    </source>
</reference>